<evidence type="ECO:0000313" key="2">
    <source>
        <dbReference type="EMBL" id="MBF0934863.1"/>
    </source>
</evidence>
<proteinExistence type="predicted"/>
<protein>
    <submittedName>
        <fullName evidence="2">Uncharacterized protein</fullName>
    </submittedName>
</protein>
<comment type="caution">
    <text evidence="2">The sequence shown here is derived from an EMBL/GenBank/DDBJ whole genome shotgun (WGS) entry which is preliminary data.</text>
</comment>
<keyword evidence="1" id="KW-0812">Transmembrane</keyword>
<gene>
    <name evidence="2" type="ORF">HXK00_04360</name>
</gene>
<keyword evidence="1" id="KW-0472">Membrane</keyword>
<dbReference type="AlphaFoldDB" id="A0A929QSL6"/>
<evidence type="ECO:0000313" key="3">
    <source>
        <dbReference type="Proteomes" id="UP000757900"/>
    </source>
</evidence>
<reference evidence="2" key="1">
    <citation type="submission" date="2020-04" db="EMBL/GenBank/DDBJ databases">
        <title>Deep metagenomics examines the oral microbiome during advanced dental caries in children, revealing novel taxa and co-occurrences with host molecules.</title>
        <authorList>
            <person name="Baker J.L."/>
            <person name="Morton J.T."/>
            <person name="Dinis M."/>
            <person name="Alvarez R."/>
            <person name="Tran N.C."/>
            <person name="Knight R."/>
            <person name="Edlund A."/>
        </authorList>
    </citation>
    <scope>NUCLEOTIDE SEQUENCE</scope>
    <source>
        <strain evidence="2">JCVI_23_bin.16</strain>
    </source>
</reference>
<accession>A0A929QSL6</accession>
<feature type="transmembrane region" description="Helical" evidence="1">
    <location>
        <begin position="161"/>
        <end position="182"/>
    </location>
</feature>
<feature type="transmembrane region" description="Helical" evidence="1">
    <location>
        <begin position="12"/>
        <end position="33"/>
    </location>
</feature>
<evidence type="ECO:0000256" key="1">
    <source>
        <dbReference type="SAM" id="Phobius"/>
    </source>
</evidence>
<sequence length="325" mass="35794">MKEKNLRGLWTTVFLTVLFGGFAIVMWFIGGIASSPQYVVDRGGLYPNDFGQNVAIKIEIIEEIGNIKNDDKAAMYLVISGNKVLGLIADKDDADIKSALASQEKGLLISNPVLVAGEKDSSSSAKDNISKIRQSLATEAQSSLEGSFIVDVKKHKSSSQMLMYGAYGFGALAVFSVGLFAFNVSRRKKAYRELYAQFPELEGNLDLLVSSGQYADSKRGLYVYKDYLIALAQRNTFVPAKDILYLVAIKQTIQQGIASHVNYTVEAYDKNFKKHVLSTLGGSKKTYDDEINAFTYFVDQHYPNILVGADHAPEYQALKNAAGFK</sequence>
<dbReference type="Proteomes" id="UP000757900">
    <property type="component" value="Unassembled WGS sequence"/>
</dbReference>
<organism evidence="2 3">
    <name type="scientific">Abiotrophia defectiva</name>
    <name type="common">Streptococcus defectivus</name>
    <dbReference type="NCBI Taxonomy" id="46125"/>
    <lineage>
        <taxon>Bacteria</taxon>
        <taxon>Bacillati</taxon>
        <taxon>Bacillota</taxon>
        <taxon>Bacilli</taxon>
        <taxon>Lactobacillales</taxon>
        <taxon>Aerococcaceae</taxon>
        <taxon>Abiotrophia</taxon>
    </lineage>
</organism>
<keyword evidence="1" id="KW-1133">Transmembrane helix</keyword>
<name>A0A929QSL6_ABIDE</name>
<dbReference type="EMBL" id="JABZFV010000080">
    <property type="protein sequence ID" value="MBF0934863.1"/>
    <property type="molecule type" value="Genomic_DNA"/>
</dbReference>